<accession>A0A364KTP8</accession>
<dbReference type="Proteomes" id="UP000249363">
    <property type="component" value="Unassembled WGS sequence"/>
</dbReference>
<feature type="signal peptide" evidence="1">
    <location>
        <begin position="1"/>
        <end position="18"/>
    </location>
</feature>
<evidence type="ECO:0000313" key="2">
    <source>
        <dbReference type="EMBL" id="RAO66922.1"/>
    </source>
</evidence>
<sequence length="105" mass="11664">MRLSLSIFAAYLATIAVALPTTPTETGTLDTSYPNAKLVFSSGVGKEAKREQCDGNPTNLQCWQNKRCDITDLECWQHHYGDFERSERRGKAAVPVYGIPEALDQ</sequence>
<name>A0A364KTP8_TALAM</name>
<keyword evidence="3" id="KW-1185">Reference proteome</keyword>
<protein>
    <submittedName>
        <fullName evidence="2">Uncharacterized protein</fullName>
    </submittedName>
</protein>
<evidence type="ECO:0000313" key="3">
    <source>
        <dbReference type="Proteomes" id="UP000249363"/>
    </source>
</evidence>
<dbReference type="AlphaFoldDB" id="A0A364KTP8"/>
<feature type="chain" id="PRO_5016569231" evidence="1">
    <location>
        <begin position="19"/>
        <end position="105"/>
    </location>
</feature>
<dbReference type="GeneID" id="63792150"/>
<reference evidence="2 3" key="1">
    <citation type="journal article" date="2017" name="Biotechnol. Biofuels">
        <title>Differential beta-glucosidase expression as a function of carbon source availability in Talaromyces amestolkiae: a genomic and proteomic approach.</title>
        <authorList>
            <person name="de Eugenio L.I."/>
            <person name="Mendez-Liter J.A."/>
            <person name="Nieto-Dominguez M."/>
            <person name="Alonso L."/>
            <person name="Gil-Munoz J."/>
            <person name="Barriuso J."/>
            <person name="Prieto A."/>
            <person name="Martinez M.J."/>
        </authorList>
    </citation>
    <scope>NUCLEOTIDE SEQUENCE [LARGE SCALE GENOMIC DNA]</scope>
    <source>
        <strain evidence="2 3">CIB</strain>
    </source>
</reference>
<comment type="caution">
    <text evidence="2">The sequence shown here is derived from an EMBL/GenBank/DDBJ whole genome shotgun (WGS) entry which is preliminary data.</text>
</comment>
<dbReference type="EMBL" id="MIKG01000004">
    <property type="protein sequence ID" value="RAO66922.1"/>
    <property type="molecule type" value="Genomic_DNA"/>
</dbReference>
<proteinExistence type="predicted"/>
<dbReference type="RefSeq" id="XP_040731438.1">
    <property type="nucleotide sequence ID" value="XM_040875134.1"/>
</dbReference>
<organism evidence="2 3">
    <name type="scientific">Talaromyces amestolkiae</name>
    <dbReference type="NCBI Taxonomy" id="1196081"/>
    <lineage>
        <taxon>Eukaryota</taxon>
        <taxon>Fungi</taxon>
        <taxon>Dikarya</taxon>
        <taxon>Ascomycota</taxon>
        <taxon>Pezizomycotina</taxon>
        <taxon>Eurotiomycetes</taxon>
        <taxon>Eurotiomycetidae</taxon>
        <taxon>Eurotiales</taxon>
        <taxon>Trichocomaceae</taxon>
        <taxon>Talaromyces</taxon>
        <taxon>Talaromyces sect. Talaromyces</taxon>
    </lineage>
</organism>
<evidence type="ECO:0000256" key="1">
    <source>
        <dbReference type="SAM" id="SignalP"/>
    </source>
</evidence>
<keyword evidence="1" id="KW-0732">Signal</keyword>
<gene>
    <name evidence="2" type="ORF">BHQ10_002934</name>
</gene>
<dbReference type="OrthoDB" id="4522707at2759"/>